<sequence>MITLLHLTISSCQFASDDETIVVLVHGFAANHQFMNPLKYLIQQTWPNRKVVNLKILFNKFSSVFENPERYVRAAAEEIREKTSGYICIDIIGHSQGGFVSRSYLQLYSGANGYPGVRNIVGIAAVFGGYFRPISFVEKIISYKHSSLIVPTGYWKSPYRTQAYSKSDSIICKLNGECGEPIPGLDKIQQLKSFTCLYSHQDEVLSPPSTSRFDFYAQNSTTLQRIEDQQLYLDLGLKQLFDQNKFHTFEFQGYTHCSFLIENVGDVFFGCLKGDFLILKGEDLDLKYD</sequence>
<dbReference type="SUPFAM" id="SSF53474">
    <property type="entry name" value="alpha/beta-Hydrolases"/>
    <property type="match status" value="1"/>
</dbReference>
<dbReference type="InterPro" id="IPR029058">
    <property type="entry name" value="AB_hydrolase_fold"/>
</dbReference>
<evidence type="ECO:0000313" key="4">
    <source>
        <dbReference type="Proteomes" id="UP001642409"/>
    </source>
</evidence>
<dbReference type="Pfam" id="PF02089">
    <property type="entry name" value="Palm_thioest"/>
    <property type="match status" value="1"/>
</dbReference>
<dbReference type="Proteomes" id="UP001642409">
    <property type="component" value="Unassembled WGS sequence"/>
</dbReference>
<evidence type="ECO:0000256" key="1">
    <source>
        <dbReference type="ARBA" id="ARBA00022801"/>
    </source>
</evidence>
<organism evidence="2">
    <name type="scientific">Hexamita inflata</name>
    <dbReference type="NCBI Taxonomy" id="28002"/>
    <lineage>
        <taxon>Eukaryota</taxon>
        <taxon>Metamonada</taxon>
        <taxon>Diplomonadida</taxon>
        <taxon>Hexamitidae</taxon>
        <taxon>Hexamitinae</taxon>
        <taxon>Hexamita</taxon>
    </lineage>
</organism>
<accession>A0AA86R484</accession>
<dbReference type="AlphaFoldDB" id="A0AA86R484"/>
<dbReference type="EMBL" id="CATOUU010000994">
    <property type="protein sequence ID" value="CAI9965838.1"/>
    <property type="molecule type" value="Genomic_DNA"/>
</dbReference>
<comment type="caution">
    <text evidence="2">The sequence shown here is derived from an EMBL/GenBank/DDBJ whole genome shotgun (WGS) entry which is preliminary data.</text>
</comment>
<dbReference type="EMBL" id="CAXDID020000111">
    <property type="protein sequence ID" value="CAL6029739.1"/>
    <property type="molecule type" value="Genomic_DNA"/>
</dbReference>
<dbReference type="PANTHER" id="PTHR11247:SF8">
    <property type="entry name" value="PALMITOYL-PROTEIN THIOESTERASE 1"/>
    <property type="match status" value="1"/>
</dbReference>
<reference evidence="2" key="1">
    <citation type="submission" date="2023-06" db="EMBL/GenBank/DDBJ databases">
        <authorList>
            <person name="Kurt Z."/>
        </authorList>
    </citation>
    <scope>NUCLEOTIDE SEQUENCE</scope>
</reference>
<evidence type="ECO:0000313" key="2">
    <source>
        <dbReference type="EMBL" id="CAI9965838.1"/>
    </source>
</evidence>
<dbReference type="PANTHER" id="PTHR11247">
    <property type="entry name" value="PALMITOYL-PROTEIN THIOESTERASE/DOLICHYLDIPHOSPHATASE 1"/>
    <property type="match status" value="1"/>
</dbReference>
<keyword evidence="4" id="KW-1185">Reference proteome</keyword>
<reference evidence="3 4" key="2">
    <citation type="submission" date="2024-07" db="EMBL/GenBank/DDBJ databases">
        <authorList>
            <person name="Akdeniz Z."/>
        </authorList>
    </citation>
    <scope>NUCLEOTIDE SEQUENCE [LARGE SCALE GENOMIC DNA]</scope>
</reference>
<protein>
    <submittedName>
        <fullName evidence="2">Palmitoyl-protein thioesterase</fullName>
    </submittedName>
    <submittedName>
        <fullName evidence="3">Palmitoyl-protein_thioesterase</fullName>
    </submittedName>
</protein>
<dbReference type="Gene3D" id="3.40.50.1820">
    <property type="entry name" value="alpha/beta hydrolase"/>
    <property type="match status" value="1"/>
</dbReference>
<name>A0AA86R484_9EUKA</name>
<evidence type="ECO:0000313" key="3">
    <source>
        <dbReference type="EMBL" id="CAL6029739.1"/>
    </source>
</evidence>
<dbReference type="GO" id="GO:0016790">
    <property type="term" value="F:thiolester hydrolase activity"/>
    <property type="evidence" value="ECO:0007669"/>
    <property type="project" value="TreeGrafter"/>
</dbReference>
<keyword evidence="1" id="KW-0378">Hydrolase</keyword>
<proteinExistence type="predicted"/>
<dbReference type="GO" id="GO:0005764">
    <property type="term" value="C:lysosome"/>
    <property type="evidence" value="ECO:0007669"/>
    <property type="project" value="TreeGrafter"/>
</dbReference>
<gene>
    <name evidence="3" type="ORF">HINF_LOCUS32616</name>
    <name evidence="2" type="ORF">HINF_LOCUS53483</name>
</gene>